<dbReference type="InterPro" id="IPR009057">
    <property type="entry name" value="Homeodomain-like_sf"/>
</dbReference>
<reference evidence="6" key="2">
    <citation type="submission" date="2016-04" db="EMBL/GenBank/DDBJ databases">
        <title>Planomonospora sphaerica JCM9374 whole genome shotgun sequence.</title>
        <authorList>
            <person name="Suzuki T."/>
            <person name="Dohra H."/>
            <person name="Kodani S."/>
        </authorList>
    </citation>
    <scope>NUCLEOTIDE SEQUENCE [LARGE SCALE GENOMIC DNA]</scope>
    <source>
        <strain evidence="6">JCM 9374</strain>
    </source>
</reference>
<dbReference type="SUPFAM" id="SSF52317">
    <property type="entry name" value="Class I glutamine amidotransferase-like"/>
    <property type="match status" value="1"/>
</dbReference>
<dbReference type="RefSeq" id="WP_068903907.1">
    <property type="nucleotide sequence ID" value="NZ_BDCX01000021.1"/>
</dbReference>
<evidence type="ECO:0000259" key="4">
    <source>
        <dbReference type="PROSITE" id="PS01124"/>
    </source>
</evidence>
<comment type="caution">
    <text evidence="5">The sequence shown here is derived from an EMBL/GenBank/DDBJ whole genome shotgun (WGS) entry which is preliminary data.</text>
</comment>
<dbReference type="AlphaFoldDB" id="A0A171DPV4"/>
<dbReference type="OrthoDB" id="4110300at2"/>
<dbReference type="InterPro" id="IPR052158">
    <property type="entry name" value="INH-QAR"/>
</dbReference>
<name>A0A171DPV4_9ACTN</name>
<dbReference type="PANTHER" id="PTHR43130">
    <property type="entry name" value="ARAC-FAMILY TRANSCRIPTIONAL REGULATOR"/>
    <property type="match status" value="1"/>
</dbReference>
<dbReference type="Gene3D" id="1.10.10.60">
    <property type="entry name" value="Homeodomain-like"/>
    <property type="match status" value="1"/>
</dbReference>
<dbReference type="PROSITE" id="PS01124">
    <property type="entry name" value="HTH_ARAC_FAMILY_2"/>
    <property type="match status" value="1"/>
</dbReference>
<feature type="domain" description="HTH araC/xylS-type" evidence="4">
    <location>
        <begin position="215"/>
        <end position="313"/>
    </location>
</feature>
<keyword evidence="3" id="KW-0804">Transcription</keyword>
<dbReference type="Proteomes" id="UP000077701">
    <property type="component" value="Unassembled WGS sequence"/>
</dbReference>
<gene>
    <name evidence="5" type="ORF">PS9374_06779</name>
</gene>
<reference evidence="5 6" key="1">
    <citation type="journal article" date="2016" name="Genome Announc.">
        <title>Draft Genome Sequence of Planomonospora sphaerica JCM9374, a Rare Actinomycete.</title>
        <authorList>
            <person name="Dohra H."/>
            <person name="Suzuki T."/>
            <person name="Inoue Y."/>
            <person name="Kodani S."/>
        </authorList>
    </citation>
    <scope>NUCLEOTIDE SEQUENCE [LARGE SCALE GENOMIC DNA]</scope>
    <source>
        <strain evidence="5 6">JCM 9374</strain>
    </source>
</reference>
<sequence>MHVVGVLAMDGVVAFDMAVPAQVFGSSTGDRRRPLYETRLCTFGGAVRTSEPFGAMRVETGWGLDDLAAADTLVIPGHWDFLEEPPGDVLEAVRAAAGRGARIASICAGAFPLAATGLLDGRRATTHWVYAAELARRHPAVEVDASVLFTDNGDLLTSAGVAAGIDLCLHLVRRDHGSAVAAETARRMVMSPQRDGGQAQFIRHADPRDLGAALQPVLAWMESNLHRPLSLGDIARHACVSVRTLTRRFRAQVGTTPLQWLLQARIRRAQHLLESTDLPVGRIAEVVGMGSPATLRAHFARAVGTSPQVYRATFRARP</sequence>
<dbReference type="GO" id="GO:0003700">
    <property type="term" value="F:DNA-binding transcription factor activity"/>
    <property type="evidence" value="ECO:0007669"/>
    <property type="project" value="InterPro"/>
</dbReference>
<dbReference type="InterPro" id="IPR029062">
    <property type="entry name" value="Class_I_gatase-like"/>
</dbReference>
<organism evidence="5 6">
    <name type="scientific">Planomonospora sphaerica</name>
    <dbReference type="NCBI Taxonomy" id="161355"/>
    <lineage>
        <taxon>Bacteria</taxon>
        <taxon>Bacillati</taxon>
        <taxon>Actinomycetota</taxon>
        <taxon>Actinomycetes</taxon>
        <taxon>Streptosporangiales</taxon>
        <taxon>Streptosporangiaceae</taxon>
        <taxon>Planomonospora</taxon>
    </lineage>
</organism>
<dbReference type="PANTHER" id="PTHR43130:SF3">
    <property type="entry name" value="HTH-TYPE TRANSCRIPTIONAL REGULATOR RV1931C"/>
    <property type="match status" value="1"/>
</dbReference>
<evidence type="ECO:0000256" key="3">
    <source>
        <dbReference type="ARBA" id="ARBA00023163"/>
    </source>
</evidence>
<dbReference type="PROSITE" id="PS00041">
    <property type="entry name" value="HTH_ARAC_FAMILY_1"/>
    <property type="match status" value="1"/>
</dbReference>
<dbReference type="InterPro" id="IPR018062">
    <property type="entry name" value="HTH_AraC-typ_CS"/>
</dbReference>
<dbReference type="Pfam" id="PF01965">
    <property type="entry name" value="DJ-1_PfpI"/>
    <property type="match status" value="1"/>
</dbReference>
<dbReference type="STRING" id="161355.PS9374_06779"/>
<dbReference type="SUPFAM" id="SSF46689">
    <property type="entry name" value="Homeodomain-like"/>
    <property type="match status" value="2"/>
</dbReference>
<keyword evidence="1" id="KW-0805">Transcription regulation</keyword>
<dbReference type="Pfam" id="PF12833">
    <property type="entry name" value="HTH_18"/>
    <property type="match status" value="1"/>
</dbReference>
<dbReference type="SMART" id="SM00342">
    <property type="entry name" value="HTH_ARAC"/>
    <property type="match status" value="1"/>
</dbReference>
<dbReference type="InterPro" id="IPR018060">
    <property type="entry name" value="HTH_AraC"/>
</dbReference>
<protein>
    <submittedName>
        <fullName evidence="5">AraC family transcriptional regulator</fullName>
    </submittedName>
</protein>
<keyword evidence="6" id="KW-1185">Reference proteome</keyword>
<evidence type="ECO:0000313" key="6">
    <source>
        <dbReference type="Proteomes" id="UP000077701"/>
    </source>
</evidence>
<dbReference type="Gene3D" id="3.40.50.880">
    <property type="match status" value="1"/>
</dbReference>
<dbReference type="GO" id="GO:0043565">
    <property type="term" value="F:sequence-specific DNA binding"/>
    <property type="evidence" value="ECO:0007669"/>
    <property type="project" value="InterPro"/>
</dbReference>
<evidence type="ECO:0000256" key="1">
    <source>
        <dbReference type="ARBA" id="ARBA00023015"/>
    </source>
</evidence>
<dbReference type="EMBL" id="BDCX01000021">
    <property type="protein sequence ID" value="GAT71088.1"/>
    <property type="molecule type" value="Genomic_DNA"/>
</dbReference>
<evidence type="ECO:0000256" key="2">
    <source>
        <dbReference type="ARBA" id="ARBA00023125"/>
    </source>
</evidence>
<evidence type="ECO:0000313" key="5">
    <source>
        <dbReference type="EMBL" id="GAT71088.1"/>
    </source>
</evidence>
<dbReference type="InterPro" id="IPR002818">
    <property type="entry name" value="DJ-1/PfpI"/>
</dbReference>
<dbReference type="CDD" id="cd03137">
    <property type="entry name" value="GATase1_AraC_1"/>
    <property type="match status" value="1"/>
</dbReference>
<keyword evidence="2" id="KW-0238">DNA-binding</keyword>
<proteinExistence type="predicted"/>
<accession>A0A171DPV4</accession>